<organism evidence="1 2">
    <name type="scientific">Tachysurus vachellii</name>
    <name type="common">Darkbarbel catfish</name>
    <name type="synonym">Pelteobagrus vachellii</name>
    <dbReference type="NCBI Taxonomy" id="175792"/>
    <lineage>
        <taxon>Eukaryota</taxon>
        <taxon>Metazoa</taxon>
        <taxon>Chordata</taxon>
        <taxon>Craniata</taxon>
        <taxon>Vertebrata</taxon>
        <taxon>Euteleostomi</taxon>
        <taxon>Actinopterygii</taxon>
        <taxon>Neopterygii</taxon>
        <taxon>Teleostei</taxon>
        <taxon>Ostariophysi</taxon>
        <taxon>Siluriformes</taxon>
        <taxon>Bagridae</taxon>
        <taxon>Tachysurus</taxon>
    </lineage>
</organism>
<sequence>MSEPPRRADALCQSDRIQRFSSGPASSPSNKNIALVFGFRLPVARLQSRSVCVCLIPALLGAAVFPVINGGSFRTVPPRCNNFLWAPFQLRACLVRSLPPVHTHLPPGGGPSFKGASSIKSVLSMKSQLL</sequence>
<evidence type="ECO:0000313" key="1">
    <source>
        <dbReference type="EMBL" id="KAK2853156.1"/>
    </source>
</evidence>
<dbReference type="Proteomes" id="UP001187315">
    <property type="component" value="Unassembled WGS sequence"/>
</dbReference>
<dbReference type="AlphaFoldDB" id="A0AA88T0C7"/>
<accession>A0AA88T0C7</accession>
<comment type="caution">
    <text evidence="1">The sequence shown here is derived from an EMBL/GenBank/DDBJ whole genome shotgun (WGS) entry which is preliminary data.</text>
</comment>
<evidence type="ECO:0000313" key="2">
    <source>
        <dbReference type="Proteomes" id="UP001187315"/>
    </source>
</evidence>
<protein>
    <submittedName>
        <fullName evidence="1">Uncharacterized protein</fullName>
    </submittedName>
</protein>
<gene>
    <name evidence="1" type="ORF">Q7C36_008357</name>
</gene>
<keyword evidence="2" id="KW-1185">Reference proteome</keyword>
<dbReference type="EMBL" id="JAVHJS010000007">
    <property type="protein sequence ID" value="KAK2853156.1"/>
    <property type="molecule type" value="Genomic_DNA"/>
</dbReference>
<proteinExistence type="predicted"/>
<name>A0AA88T0C7_TACVA</name>
<reference evidence="1" key="1">
    <citation type="submission" date="2023-08" db="EMBL/GenBank/DDBJ databases">
        <title>Pelteobagrus vachellii genome.</title>
        <authorList>
            <person name="Liu H."/>
        </authorList>
    </citation>
    <scope>NUCLEOTIDE SEQUENCE</scope>
    <source>
        <strain evidence="1">PRFRI_2022a</strain>
        <tissue evidence="1">Muscle</tissue>
    </source>
</reference>